<reference evidence="4" key="1">
    <citation type="submission" date="2016-10" db="EMBL/GenBank/DDBJ databases">
        <authorList>
            <person name="Varghese N."/>
            <person name="Submissions S."/>
        </authorList>
    </citation>
    <scope>NUCLEOTIDE SEQUENCE [LARGE SCALE GENOMIC DNA]</scope>
    <source>
        <strain evidence="4">CGMCC 1.3703</strain>
    </source>
</reference>
<name>A0A1H0FT59_HALAD</name>
<keyword evidence="1" id="KW-0560">Oxidoreductase</keyword>
<evidence type="ECO:0000256" key="1">
    <source>
        <dbReference type="ARBA" id="ARBA00023002"/>
    </source>
</evidence>
<dbReference type="Gene3D" id="3.40.50.720">
    <property type="entry name" value="NAD(P)-binding Rossmann-like Domain"/>
    <property type="match status" value="1"/>
</dbReference>
<dbReference type="STRING" id="240303.SAMN05421677_102101"/>
<dbReference type="PANTHER" id="PTHR43157:SF31">
    <property type="entry name" value="PHOSPHATIDYLINOSITOL-GLYCAN BIOSYNTHESIS CLASS F PROTEIN"/>
    <property type="match status" value="1"/>
</dbReference>
<proteinExistence type="inferred from homology"/>
<dbReference type="InterPro" id="IPR002347">
    <property type="entry name" value="SDR_fam"/>
</dbReference>
<dbReference type="RefSeq" id="WP_089650884.1">
    <property type="nucleotide sequence ID" value="NZ_FNIZ01000002.1"/>
</dbReference>
<dbReference type="GO" id="GO:0016491">
    <property type="term" value="F:oxidoreductase activity"/>
    <property type="evidence" value="ECO:0007669"/>
    <property type="project" value="UniProtKB-KW"/>
</dbReference>
<protein>
    <submittedName>
        <fullName evidence="3">NAD(P)-dependent dehydrogenase, short-chain alcohol dehydrogenase family</fullName>
    </submittedName>
</protein>
<dbReference type="NCBIfam" id="NF004846">
    <property type="entry name" value="PRK06197.1"/>
    <property type="match status" value="1"/>
</dbReference>
<gene>
    <name evidence="3" type="ORF">SAMN05421677_102101</name>
</gene>
<dbReference type="PRINTS" id="PR00080">
    <property type="entry name" value="SDRFAMILY"/>
</dbReference>
<evidence type="ECO:0000256" key="2">
    <source>
        <dbReference type="RuleBase" id="RU000363"/>
    </source>
</evidence>
<dbReference type="InterPro" id="IPR036291">
    <property type="entry name" value="NAD(P)-bd_dom_sf"/>
</dbReference>
<organism evidence="3 4">
    <name type="scientific">Halobacillus aidingensis</name>
    <dbReference type="NCBI Taxonomy" id="240303"/>
    <lineage>
        <taxon>Bacteria</taxon>
        <taxon>Bacillati</taxon>
        <taxon>Bacillota</taxon>
        <taxon>Bacilli</taxon>
        <taxon>Bacillales</taxon>
        <taxon>Bacillaceae</taxon>
        <taxon>Halobacillus</taxon>
    </lineage>
</organism>
<dbReference type="CDD" id="cd05327">
    <property type="entry name" value="retinol-DH_like_SDR_c_like"/>
    <property type="match status" value="1"/>
</dbReference>
<dbReference type="Proteomes" id="UP000198860">
    <property type="component" value="Unassembled WGS sequence"/>
</dbReference>
<accession>A0A1H0FT59</accession>
<dbReference type="PANTHER" id="PTHR43157">
    <property type="entry name" value="PHOSPHATIDYLINOSITOL-GLYCAN BIOSYNTHESIS CLASS F PROTEIN-RELATED"/>
    <property type="match status" value="1"/>
</dbReference>
<evidence type="ECO:0000313" key="4">
    <source>
        <dbReference type="Proteomes" id="UP000198860"/>
    </source>
</evidence>
<dbReference type="Pfam" id="PF00106">
    <property type="entry name" value="adh_short"/>
    <property type="match status" value="1"/>
</dbReference>
<dbReference type="OrthoDB" id="9809821at2"/>
<keyword evidence="4" id="KW-1185">Reference proteome</keyword>
<comment type="similarity">
    <text evidence="2">Belongs to the short-chain dehydrogenases/reductases (SDR) family.</text>
</comment>
<evidence type="ECO:0000313" key="3">
    <source>
        <dbReference type="EMBL" id="SDN97679.1"/>
    </source>
</evidence>
<dbReference type="SUPFAM" id="SSF51735">
    <property type="entry name" value="NAD(P)-binding Rossmann-fold domains"/>
    <property type="match status" value="1"/>
</dbReference>
<dbReference type="PRINTS" id="PR00081">
    <property type="entry name" value="GDHRDH"/>
</dbReference>
<dbReference type="EMBL" id="FNIZ01000002">
    <property type="protein sequence ID" value="SDN97679.1"/>
    <property type="molecule type" value="Genomic_DNA"/>
</dbReference>
<dbReference type="AlphaFoldDB" id="A0A1H0FT59"/>
<sequence length="310" mass="33971">MKEQAWSKEDIPSLKGQTVIVTGGNSGLGYESVKVLSKRGATVILGSRSMERGQEAYLSIQKENPNADIDVMALDLSDLQSIKTFTDAFKEKYDRLDLLLNNAGVMTTPYGKTKDGFEQQLGINHLGHFALTGQLFETLKKTPNARIVNISSNAHKSGKVNFDNLMFEGGKGYTPMKAYAQSKLANLLFTQELQRKIDENGLDMTVTAAHPGIASTNLMRHIEDKFLYKILGRLLAPMTQEATNGALPGLRAATDADVKGGEYFGPGGRWEMKGSPVAVSPITKSYDVMDADQLWKISEELTGVTYPLNK</sequence>